<dbReference type="AlphaFoldDB" id="A0A6G9XLJ5"/>
<evidence type="ECO:0000313" key="2">
    <source>
        <dbReference type="EMBL" id="QIS01786.1"/>
    </source>
</evidence>
<evidence type="ECO:0000256" key="1">
    <source>
        <dbReference type="SAM" id="MobiDB-lite"/>
    </source>
</evidence>
<accession>A0A6G9XLJ5</accession>
<organism evidence="2 3">
    <name type="scientific">Nocardia brasiliensis</name>
    <dbReference type="NCBI Taxonomy" id="37326"/>
    <lineage>
        <taxon>Bacteria</taxon>
        <taxon>Bacillati</taxon>
        <taxon>Actinomycetota</taxon>
        <taxon>Actinomycetes</taxon>
        <taxon>Mycobacteriales</taxon>
        <taxon>Nocardiaceae</taxon>
        <taxon>Nocardia</taxon>
    </lineage>
</organism>
<dbReference type="RefSeq" id="WP_167460895.1">
    <property type="nucleotide sequence ID" value="NZ_CP046171.1"/>
</dbReference>
<sequence length="56" mass="5562">MATSRAGTGSSGPDLDRRTSLRAAGFGGAATRDRLARPRVGDADGSLAACFATPAP</sequence>
<reference evidence="2 3" key="1">
    <citation type="journal article" date="2019" name="ACS Chem. Biol.">
        <title>Identification and Mobilization of a Cryptic Antibiotic Biosynthesis Gene Locus from a Human-Pathogenic Nocardia Isolate.</title>
        <authorList>
            <person name="Herisse M."/>
            <person name="Ishida K."/>
            <person name="Porter J.L."/>
            <person name="Howden B."/>
            <person name="Hertweck C."/>
            <person name="Stinear T.P."/>
            <person name="Pidot S.J."/>
        </authorList>
    </citation>
    <scope>NUCLEOTIDE SEQUENCE [LARGE SCALE GENOMIC DNA]</scope>
    <source>
        <strain evidence="2 3">AUSMDU00024985</strain>
    </source>
</reference>
<dbReference type="EMBL" id="CP046171">
    <property type="protein sequence ID" value="QIS01786.1"/>
    <property type="molecule type" value="Genomic_DNA"/>
</dbReference>
<feature type="region of interest" description="Disordered" evidence="1">
    <location>
        <begin position="1"/>
        <end position="33"/>
    </location>
</feature>
<evidence type="ECO:0000313" key="3">
    <source>
        <dbReference type="Proteomes" id="UP000501705"/>
    </source>
</evidence>
<proteinExistence type="predicted"/>
<protein>
    <submittedName>
        <fullName evidence="2">Uncharacterized protein</fullName>
    </submittedName>
</protein>
<dbReference type="Proteomes" id="UP000501705">
    <property type="component" value="Chromosome"/>
</dbReference>
<gene>
    <name evidence="2" type="ORF">F5X71_05160</name>
</gene>
<name>A0A6G9XLJ5_NOCBR</name>